<dbReference type="SUPFAM" id="SSF51735">
    <property type="entry name" value="NAD(P)-binding Rossmann-fold domains"/>
    <property type="match status" value="1"/>
</dbReference>
<keyword evidence="1" id="KW-0560">Oxidoreductase</keyword>
<evidence type="ECO:0000313" key="4">
    <source>
        <dbReference type="Proteomes" id="UP001501195"/>
    </source>
</evidence>
<dbReference type="InterPro" id="IPR000683">
    <property type="entry name" value="Gfo/Idh/MocA-like_OxRdtase_N"/>
</dbReference>
<dbReference type="PANTHER" id="PTHR43818:SF11">
    <property type="entry name" value="BCDNA.GH03377"/>
    <property type="match status" value="1"/>
</dbReference>
<evidence type="ECO:0000259" key="2">
    <source>
        <dbReference type="Pfam" id="PF01408"/>
    </source>
</evidence>
<dbReference type="RefSeq" id="WP_345711371.1">
    <property type="nucleotide sequence ID" value="NZ_BAABIL010000136.1"/>
</dbReference>
<dbReference type="PANTHER" id="PTHR43818">
    <property type="entry name" value="BCDNA.GH03377"/>
    <property type="match status" value="1"/>
</dbReference>
<dbReference type="Pfam" id="PF01408">
    <property type="entry name" value="GFO_IDH_MocA"/>
    <property type="match status" value="1"/>
</dbReference>
<evidence type="ECO:0000313" key="3">
    <source>
        <dbReference type="EMBL" id="GAA4970793.1"/>
    </source>
</evidence>
<comment type="caution">
    <text evidence="3">The sequence shown here is derived from an EMBL/GenBank/DDBJ whole genome shotgun (WGS) entry which is preliminary data.</text>
</comment>
<dbReference type="Gene3D" id="3.40.50.720">
    <property type="entry name" value="NAD(P)-binding Rossmann-like Domain"/>
    <property type="match status" value="1"/>
</dbReference>
<dbReference type="InterPro" id="IPR036291">
    <property type="entry name" value="NAD(P)-bd_dom_sf"/>
</dbReference>
<dbReference type="Proteomes" id="UP001501195">
    <property type="component" value="Unassembled WGS sequence"/>
</dbReference>
<evidence type="ECO:0000256" key="1">
    <source>
        <dbReference type="ARBA" id="ARBA00023002"/>
    </source>
</evidence>
<proteinExistence type="predicted"/>
<dbReference type="InterPro" id="IPR050463">
    <property type="entry name" value="Gfo/Idh/MocA_oxidrdct_glycsds"/>
</dbReference>
<gene>
    <name evidence="3" type="ORF">GCM10023225_10910</name>
</gene>
<organism evidence="3 4">
    <name type="scientific">Kineococcus glutinatus</name>
    <dbReference type="NCBI Taxonomy" id="1070872"/>
    <lineage>
        <taxon>Bacteria</taxon>
        <taxon>Bacillati</taxon>
        <taxon>Actinomycetota</taxon>
        <taxon>Actinomycetes</taxon>
        <taxon>Kineosporiales</taxon>
        <taxon>Kineosporiaceae</taxon>
        <taxon>Kineococcus</taxon>
    </lineage>
</organism>
<dbReference type="SUPFAM" id="SSF55347">
    <property type="entry name" value="Glyceraldehyde-3-phosphate dehydrogenase-like, C-terminal domain"/>
    <property type="match status" value="1"/>
</dbReference>
<protein>
    <submittedName>
        <fullName evidence="3">Gfo/Idh/MocA family oxidoreductase</fullName>
    </submittedName>
</protein>
<name>A0ABP9HHI7_9ACTN</name>
<dbReference type="Gene3D" id="3.30.360.10">
    <property type="entry name" value="Dihydrodipicolinate Reductase, domain 2"/>
    <property type="match status" value="1"/>
</dbReference>
<accession>A0ABP9HHI7</accession>
<reference evidence="4" key="1">
    <citation type="journal article" date="2019" name="Int. J. Syst. Evol. Microbiol.">
        <title>The Global Catalogue of Microorganisms (GCM) 10K type strain sequencing project: providing services to taxonomists for standard genome sequencing and annotation.</title>
        <authorList>
            <consortium name="The Broad Institute Genomics Platform"/>
            <consortium name="The Broad Institute Genome Sequencing Center for Infectious Disease"/>
            <person name="Wu L."/>
            <person name="Ma J."/>
        </authorList>
    </citation>
    <scope>NUCLEOTIDE SEQUENCE [LARGE SCALE GENOMIC DNA]</scope>
    <source>
        <strain evidence="4">JCM 18126</strain>
    </source>
</reference>
<keyword evidence="4" id="KW-1185">Reference proteome</keyword>
<dbReference type="EMBL" id="BAABIL010000136">
    <property type="protein sequence ID" value="GAA4970793.1"/>
    <property type="molecule type" value="Genomic_DNA"/>
</dbReference>
<sequence length="309" mass="31936">MSAPRRFGVLGTGFWAETCHGRALADHPDVELVGFWGRDGARARAAAQRVGGAAFADVDELLGAVDAVTIALPPDVQAPLAARAARAGRHLILDKPLALDVAAADDVLAATRETGVASVLYATYLFQPDITGWLARMAALAAEHGPWEGALARWGGTIDAPGSPYGGSAWRREWGGLWDCGPHALSLVLSLLPPVERVAAARGVRDAVNVALEHRGGAGSALSLTLTAPAGAGGSWLSVWGPGGRHELPRFAGTPQEGFARAVDQLRAAAATGSPHPLDAAYARDVVAVLAAAQHHLDLPVQQRTTAVG</sequence>
<feature type="domain" description="Gfo/Idh/MocA-like oxidoreductase N-terminal" evidence="2">
    <location>
        <begin position="6"/>
        <end position="117"/>
    </location>
</feature>